<evidence type="ECO:0000313" key="3">
    <source>
        <dbReference type="Proteomes" id="UP000641646"/>
    </source>
</evidence>
<dbReference type="AlphaFoldDB" id="A0A926VJP3"/>
<organism evidence="2 3">
    <name type="scientific">Aerosakkonema funiforme FACHB-1375</name>
    <dbReference type="NCBI Taxonomy" id="2949571"/>
    <lineage>
        <taxon>Bacteria</taxon>
        <taxon>Bacillati</taxon>
        <taxon>Cyanobacteriota</taxon>
        <taxon>Cyanophyceae</taxon>
        <taxon>Oscillatoriophycideae</taxon>
        <taxon>Aerosakkonematales</taxon>
        <taxon>Aerosakkonemataceae</taxon>
        <taxon>Aerosakkonema</taxon>
    </lineage>
</organism>
<gene>
    <name evidence="2" type="ORF">H6G03_28405</name>
</gene>
<feature type="region of interest" description="Disordered" evidence="1">
    <location>
        <begin position="93"/>
        <end position="114"/>
    </location>
</feature>
<comment type="caution">
    <text evidence="2">The sequence shown here is derived from an EMBL/GenBank/DDBJ whole genome shotgun (WGS) entry which is preliminary data.</text>
</comment>
<reference evidence="2" key="2">
    <citation type="submission" date="2020-08" db="EMBL/GenBank/DDBJ databases">
        <authorList>
            <person name="Chen M."/>
            <person name="Teng W."/>
            <person name="Zhao L."/>
            <person name="Hu C."/>
            <person name="Zhou Y."/>
            <person name="Han B."/>
            <person name="Song L."/>
            <person name="Shu W."/>
        </authorList>
    </citation>
    <scope>NUCLEOTIDE SEQUENCE</scope>
    <source>
        <strain evidence="2">FACHB-1375</strain>
    </source>
</reference>
<evidence type="ECO:0000256" key="1">
    <source>
        <dbReference type="SAM" id="MobiDB-lite"/>
    </source>
</evidence>
<reference evidence="2" key="1">
    <citation type="journal article" date="2015" name="ISME J.">
        <title>Draft Genome Sequence of Streptomyces incarnatus NRRL8089, which Produces the Nucleoside Antibiotic Sinefungin.</title>
        <authorList>
            <person name="Oshima K."/>
            <person name="Hattori M."/>
            <person name="Shimizu H."/>
            <person name="Fukuda K."/>
            <person name="Nemoto M."/>
            <person name="Inagaki K."/>
            <person name="Tamura T."/>
        </authorList>
    </citation>
    <scope>NUCLEOTIDE SEQUENCE</scope>
    <source>
        <strain evidence="2">FACHB-1375</strain>
    </source>
</reference>
<protein>
    <submittedName>
        <fullName evidence="2">Uncharacterized protein</fullName>
    </submittedName>
</protein>
<accession>A0A926VJP3</accession>
<sequence length="114" mass="13212">MAVSRVMNSDFLQRFDREFALDEKLGEDYVEGLVIQGYSDDQIVRQMEALRNGIPLDELPLDMDAEDYYDYLSGGYDSLEDAYDKEYVDQLNREINDPNSPNYVPHNPDATIDF</sequence>
<dbReference type="Proteomes" id="UP000641646">
    <property type="component" value="Unassembled WGS sequence"/>
</dbReference>
<dbReference type="EMBL" id="JACJPW010000101">
    <property type="protein sequence ID" value="MBD2184948.1"/>
    <property type="molecule type" value="Genomic_DNA"/>
</dbReference>
<proteinExistence type="predicted"/>
<dbReference type="RefSeq" id="WP_190472348.1">
    <property type="nucleotide sequence ID" value="NZ_JACJPW010000101.1"/>
</dbReference>
<name>A0A926VJP3_9CYAN</name>
<evidence type="ECO:0000313" key="2">
    <source>
        <dbReference type="EMBL" id="MBD2184948.1"/>
    </source>
</evidence>
<keyword evidence="3" id="KW-1185">Reference proteome</keyword>